<gene>
    <name evidence="2" type="ORF">PIIN_05366</name>
</gene>
<dbReference type="Proteomes" id="UP000007148">
    <property type="component" value="Unassembled WGS sequence"/>
</dbReference>
<dbReference type="HOGENOM" id="CLU_767500_0_0_1"/>
<dbReference type="EMBL" id="CAFZ01000119">
    <property type="protein sequence ID" value="CCA71427.1"/>
    <property type="molecule type" value="Genomic_DNA"/>
</dbReference>
<keyword evidence="3" id="KW-1185">Reference proteome</keyword>
<sequence length="361" mass="40211">MKSASSDTEHIPEDPPTVSSSKTRAVGLPAELLGMIFQNFVRKDAKKHALDDENDAEEDTDEDEEPASILQAARVLSHVCSSWRQAAIGTSALWKTIKISLLTKDGVLEHFCSTVFPRVKGYPCTIHIRDVKFIGKSTHGIHPIHRCKILPSMDVLQLRIGFRMEGEYDDPELLKFLGSIEGTIRSILLDSGGVDDGRVGTLWSLAKVLSPFSHIRKVTMWFADATIEACTETCPSVEELELMNMEGTLALADLLDMFPNLRFLRFIENGDRYWNVDGYRSRPFVHSKLRKMCLKSVDMVGWTATGTLTASGTFPSLTHLNVEDDAQLDRFLADPAHRRITCLVVDTTTYSSASEYLSAQG</sequence>
<evidence type="ECO:0000313" key="3">
    <source>
        <dbReference type="Proteomes" id="UP000007148"/>
    </source>
</evidence>
<name>G4TJD4_SERID</name>
<reference evidence="2 3" key="1">
    <citation type="journal article" date="2011" name="PLoS Pathog.">
        <title>Endophytic Life Strategies Decoded by Genome and Transcriptome Analyses of the Mutualistic Root Symbiont Piriformospora indica.</title>
        <authorList>
            <person name="Zuccaro A."/>
            <person name="Lahrmann U."/>
            <person name="Guldener U."/>
            <person name="Langen G."/>
            <person name="Pfiffi S."/>
            <person name="Biedenkopf D."/>
            <person name="Wong P."/>
            <person name="Samans B."/>
            <person name="Grimm C."/>
            <person name="Basiewicz M."/>
            <person name="Murat C."/>
            <person name="Martin F."/>
            <person name="Kogel K.H."/>
        </authorList>
    </citation>
    <scope>NUCLEOTIDE SEQUENCE [LARGE SCALE GENOMIC DNA]</scope>
    <source>
        <strain evidence="2 3">DSM 11827</strain>
    </source>
</reference>
<accession>G4TJD4</accession>
<proteinExistence type="predicted"/>
<feature type="region of interest" description="Disordered" evidence="1">
    <location>
        <begin position="1"/>
        <end position="24"/>
    </location>
</feature>
<evidence type="ECO:0000313" key="2">
    <source>
        <dbReference type="EMBL" id="CCA71427.1"/>
    </source>
</evidence>
<organism evidence="2 3">
    <name type="scientific">Serendipita indica (strain DSM 11827)</name>
    <name type="common">Root endophyte fungus</name>
    <name type="synonym">Piriformospora indica</name>
    <dbReference type="NCBI Taxonomy" id="1109443"/>
    <lineage>
        <taxon>Eukaryota</taxon>
        <taxon>Fungi</taxon>
        <taxon>Dikarya</taxon>
        <taxon>Basidiomycota</taxon>
        <taxon>Agaricomycotina</taxon>
        <taxon>Agaricomycetes</taxon>
        <taxon>Sebacinales</taxon>
        <taxon>Serendipitaceae</taxon>
        <taxon>Serendipita</taxon>
    </lineage>
</organism>
<dbReference type="OrthoDB" id="2269034at2759"/>
<dbReference type="InParanoid" id="G4TJD4"/>
<comment type="caution">
    <text evidence="2">The sequence shown here is derived from an EMBL/GenBank/DDBJ whole genome shotgun (WGS) entry which is preliminary data.</text>
</comment>
<dbReference type="AlphaFoldDB" id="G4TJD4"/>
<protein>
    <submittedName>
        <fullName evidence="2">Uncharacterized protein</fullName>
    </submittedName>
</protein>
<evidence type="ECO:0000256" key="1">
    <source>
        <dbReference type="SAM" id="MobiDB-lite"/>
    </source>
</evidence>